<name>A0A6D2KN14_9BRAS</name>
<organism evidence="1 2">
    <name type="scientific">Microthlaspi erraticum</name>
    <dbReference type="NCBI Taxonomy" id="1685480"/>
    <lineage>
        <taxon>Eukaryota</taxon>
        <taxon>Viridiplantae</taxon>
        <taxon>Streptophyta</taxon>
        <taxon>Embryophyta</taxon>
        <taxon>Tracheophyta</taxon>
        <taxon>Spermatophyta</taxon>
        <taxon>Magnoliopsida</taxon>
        <taxon>eudicotyledons</taxon>
        <taxon>Gunneridae</taxon>
        <taxon>Pentapetalae</taxon>
        <taxon>rosids</taxon>
        <taxon>malvids</taxon>
        <taxon>Brassicales</taxon>
        <taxon>Brassicaceae</taxon>
        <taxon>Coluteocarpeae</taxon>
        <taxon>Microthlaspi</taxon>
    </lineage>
</organism>
<protein>
    <submittedName>
        <fullName evidence="1">Uncharacterized protein</fullName>
    </submittedName>
</protein>
<sequence>MSICFKLIRVWLCLRRCRRLVLAAAAIVAFSPLPPPSRSRRYRRRRLLAVTAAVAFSPLLPSSSSRRCGRRRVLPIAIVTDSSRIDSAALGGLESRSISIYGVRKQPVVQRSAGRDKTWLKSWLLYLYQVDFEKYNWRAFGCEKGSLPSCFMLICQDFINQIMQETGATIRVNTSETDEEAFIAIVF</sequence>
<keyword evidence="2" id="KW-1185">Reference proteome</keyword>
<accession>A0A6D2KN14</accession>
<dbReference type="EMBL" id="CACVBM020001401">
    <property type="protein sequence ID" value="CAA7048949.1"/>
    <property type="molecule type" value="Genomic_DNA"/>
</dbReference>
<evidence type="ECO:0000313" key="2">
    <source>
        <dbReference type="Proteomes" id="UP000467841"/>
    </source>
</evidence>
<dbReference type="AlphaFoldDB" id="A0A6D2KN14"/>
<comment type="caution">
    <text evidence="1">The sequence shown here is derived from an EMBL/GenBank/DDBJ whole genome shotgun (WGS) entry which is preliminary data.</text>
</comment>
<gene>
    <name evidence="1" type="ORF">MERR_LOCUS36184</name>
</gene>
<proteinExistence type="predicted"/>
<dbReference type="Proteomes" id="UP000467841">
    <property type="component" value="Unassembled WGS sequence"/>
</dbReference>
<evidence type="ECO:0000313" key="1">
    <source>
        <dbReference type="EMBL" id="CAA7048949.1"/>
    </source>
</evidence>
<reference evidence="1" key="1">
    <citation type="submission" date="2020-01" db="EMBL/GenBank/DDBJ databases">
        <authorList>
            <person name="Mishra B."/>
        </authorList>
    </citation>
    <scope>NUCLEOTIDE SEQUENCE [LARGE SCALE GENOMIC DNA]</scope>
</reference>